<protein>
    <submittedName>
        <fullName evidence="1">Uncharacterized protein</fullName>
    </submittedName>
</protein>
<dbReference type="AlphaFoldDB" id="A0A2H0W767"/>
<evidence type="ECO:0000313" key="2">
    <source>
        <dbReference type="Proteomes" id="UP000229056"/>
    </source>
</evidence>
<name>A0A2H0W767_9BACT</name>
<gene>
    <name evidence="1" type="ORF">COT80_00830</name>
</gene>
<sequence>MKASDLKVGLFYWLNVLGVGLVPKSVISKIVSVNDLGDVLTFRVKTFDPDNGQLLEIKSCLAQEFTDTIDVEDIKMLIDHVISKLEQYITS</sequence>
<reference evidence="2" key="1">
    <citation type="submission" date="2017-09" db="EMBL/GenBank/DDBJ databases">
        <title>Depth-based differentiation of microbial function through sediment-hosted aquifers and enrichment of novel symbionts in the deep terrestrial subsurface.</title>
        <authorList>
            <person name="Probst A.J."/>
            <person name="Ladd B."/>
            <person name="Jarett J.K."/>
            <person name="Geller-Mcgrath D.E."/>
            <person name="Sieber C.M.K."/>
            <person name="Emerson J.B."/>
            <person name="Anantharaman K."/>
            <person name="Thomas B.C."/>
            <person name="Malmstrom R."/>
            <person name="Stieglmeier M."/>
            <person name="Klingl A."/>
            <person name="Woyke T."/>
            <person name="Ryan C.M."/>
            <person name="Banfield J.F."/>
        </authorList>
    </citation>
    <scope>NUCLEOTIDE SEQUENCE [LARGE SCALE GENOMIC DNA]</scope>
</reference>
<dbReference type="EMBL" id="PEZY01000004">
    <property type="protein sequence ID" value="PIS06470.1"/>
    <property type="molecule type" value="Genomic_DNA"/>
</dbReference>
<dbReference type="Proteomes" id="UP000229056">
    <property type="component" value="Unassembled WGS sequence"/>
</dbReference>
<organism evidence="1 2">
    <name type="scientific">Candidatus Buchananbacteria bacterium CG10_big_fil_rev_8_21_14_0_10_33_19</name>
    <dbReference type="NCBI Taxonomy" id="1974525"/>
    <lineage>
        <taxon>Bacteria</taxon>
        <taxon>Candidatus Buchananiibacteriota</taxon>
    </lineage>
</organism>
<evidence type="ECO:0000313" key="1">
    <source>
        <dbReference type="EMBL" id="PIS06470.1"/>
    </source>
</evidence>
<proteinExistence type="predicted"/>
<comment type="caution">
    <text evidence="1">The sequence shown here is derived from an EMBL/GenBank/DDBJ whole genome shotgun (WGS) entry which is preliminary data.</text>
</comment>
<accession>A0A2H0W767</accession>